<keyword evidence="1" id="KW-0472">Membrane</keyword>
<organism evidence="2 3">
    <name type="scientific">Chryseolinea serpens</name>
    <dbReference type="NCBI Taxonomy" id="947013"/>
    <lineage>
        <taxon>Bacteria</taxon>
        <taxon>Pseudomonadati</taxon>
        <taxon>Bacteroidota</taxon>
        <taxon>Cytophagia</taxon>
        <taxon>Cytophagales</taxon>
        <taxon>Fulvivirgaceae</taxon>
        <taxon>Chryseolinea</taxon>
    </lineage>
</organism>
<dbReference type="EMBL" id="FQWQ01000004">
    <property type="protein sequence ID" value="SHH72640.1"/>
    <property type="molecule type" value="Genomic_DNA"/>
</dbReference>
<sequence>MENDETTEDKWGWVPLSICFVAVVGYQLYLIRSANQNETLVKSDYLITYGKILEYLDLNGGVNGSDSRQIRYSYSVGNVRYDREIVTELIFPECEEPLSEACQAKTFWVIYSKIDPSKSLINFEVDIKGDTALSGFHEKVDDFY</sequence>
<reference evidence="2 3" key="1">
    <citation type="submission" date="2016-11" db="EMBL/GenBank/DDBJ databases">
        <authorList>
            <person name="Jaros S."/>
            <person name="Januszkiewicz K."/>
            <person name="Wedrychowicz H."/>
        </authorList>
    </citation>
    <scope>NUCLEOTIDE SEQUENCE [LARGE SCALE GENOMIC DNA]</scope>
    <source>
        <strain evidence="2 3">DSM 24574</strain>
    </source>
</reference>
<evidence type="ECO:0000313" key="3">
    <source>
        <dbReference type="Proteomes" id="UP000184212"/>
    </source>
</evidence>
<dbReference type="AlphaFoldDB" id="A0A1M5VBM5"/>
<keyword evidence="3" id="KW-1185">Reference proteome</keyword>
<evidence type="ECO:0000313" key="2">
    <source>
        <dbReference type="EMBL" id="SHH72640.1"/>
    </source>
</evidence>
<gene>
    <name evidence="2" type="ORF">SAMN04488109_4985</name>
</gene>
<feature type="transmembrane region" description="Helical" evidence="1">
    <location>
        <begin position="12"/>
        <end position="31"/>
    </location>
</feature>
<dbReference type="Proteomes" id="UP000184212">
    <property type="component" value="Unassembled WGS sequence"/>
</dbReference>
<proteinExistence type="predicted"/>
<evidence type="ECO:0000256" key="1">
    <source>
        <dbReference type="SAM" id="Phobius"/>
    </source>
</evidence>
<keyword evidence="1" id="KW-0812">Transmembrane</keyword>
<dbReference type="RefSeq" id="WP_073139835.1">
    <property type="nucleotide sequence ID" value="NZ_FQWQ01000004.1"/>
</dbReference>
<keyword evidence="1" id="KW-1133">Transmembrane helix</keyword>
<name>A0A1M5VBM5_9BACT</name>
<accession>A0A1M5VBM5</accession>
<protein>
    <submittedName>
        <fullName evidence="2">Uncharacterized protein</fullName>
    </submittedName>
</protein>